<dbReference type="CDD" id="cd02969">
    <property type="entry name" value="PRX_like1"/>
    <property type="match status" value="1"/>
</dbReference>
<dbReference type="Proteomes" id="UP000553766">
    <property type="component" value="Unassembled WGS sequence"/>
</dbReference>
<dbReference type="InterPro" id="IPR013766">
    <property type="entry name" value="Thioredoxin_domain"/>
</dbReference>
<dbReference type="SUPFAM" id="SSF52833">
    <property type="entry name" value="Thioredoxin-like"/>
    <property type="match status" value="1"/>
</dbReference>
<dbReference type="PANTHER" id="PTHR43640:SF1">
    <property type="entry name" value="THIOREDOXIN-DEPENDENT PEROXIREDOXIN"/>
    <property type="match status" value="1"/>
</dbReference>
<reference evidence="2 3" key="1">
    <citation type="submission" date="2020-08" db="EMBL/GenBank/DDBJ databases">
        <title>Genomic Encyclopedia of Type Strains, Phase IV (KMG-IV): sequencing the most valuable type-strain genomes for metagenomic binning, comparative biology and taxonomic classification.</title>
        <authorList>
            <person name="Goeker M."/>
        </authorList>
    </citation>
    <scope>NUCLEOTIDE SEQUENCE [LARGE SCALE GENOMIC DNA]</scope>
    <source>
        <strain evidence="2 3">DSM 103377</strain>
    </source>
</reference>
<name>A0A840X691_9RHOB</name>
<organism evidence="2 3">
    <name type="scientific">Rubricella aquisinus</name>
    <dbReference type="NCBI Taxonomy" id="2028108"/>
    <lineage>
        <taxon>Bacteria</taxon>
        <taxon>Pseudomonadati</taxon>
        <taxon>Pseudomonadota</taxon>
        <taxon>Alphaproteobacteria</taxon>
        <taxon>Rhodobacterales</taxon>
        <taxon>Paracoccaceae</taxon>
        <taxon>Rubricella</taxon>
    </lineage>
</organism>
<evidence type="ECO:0000259" key="1">
    <source>
        <dbReference type="PROSITE" id="PS51352"/>
    </source>
</evidence>
<evidence type="ECO:0000313" key="3">
    <source>
        <dbReference type="Proteomes" id="UP000553766"/>
    </source>
</evidence>
<dbReference type="RefSeq" id="WP_184011622.1">
    <property type="nucleotide sequence ID" value="NZ_JACIJS010000006.1"/>
</dbReference>
<dbReference type="Gene3D" id="3.40.30.10">
    <property type="entry name" value="Glutaredoxin"/>
    <property type="match status" value="1"/>
</dbReference>
<sequence>MPAIETPQEPLGWAAPEFSLPDPSGQVFSLGDLRGVRGLVVFFICNHCPYVKAIADRLTMDAQVLLDLGYGVVAISSNDVASYPEDSPENMAVFAEEHAFPFPYLYDEDQSAAKAFGAVCTPDIFGFDAMLKLRYRGRLDASGREAAPDAPRELIDAMRHVYRTGRGPEVQHPSIGCSIKWKD</sequence>
<dbReference type="InterPro" id="IPR000866">
    <property type="entry name" value="AhpC/TSA"/>
</dbReference>
<dbReference type="AlphaFoldDB" id="A0A840X691"/>
<feature type="domain" description="Thioredoxin" evidence="1">
    <location>
        <begin position="9"/>
        <end position="160"/>
    </location>
</feature>
<dbReference type="EMBL" id="JACIJS010000006">
    <property type="protein sequence ID" value="MBB5516227.1"/>
    <property type="molecule type" value="Genomic_DNA"/>
</dbReference>
<gene>
    <name evidence="2" type="ORF">FHS89_002253</name>
</gene>
<evidence type="ECO:0000313" key="2">
    <source>
        <dbReference type="EMBL" id="MBB5516227.1"/>
    </source>
</evidence>
<dbReference type="GO" id="GO:0016209">
    <property type="term" value="F:antioxidant activity"/>
    <property type="evidence" value="ECO:0007669"/>
    <property type="project" value="InterPro"/>
</dbReference>
<dbReference type="InterPro" id="IPR047262">
    <property type="entry name" value="PRX-like1"/>
</dbReference>
<dbReference type="InterPro" id="IPR036249">
    <property type="entry name" value="Thioredoxin-like_sf"/>
</dbReference>
<accession>A0A840X691</accession>
<dbReference type="Pfam" id="PF00578">
    <property type="entry name" value="AhpC-TSA"/>
    <property type="match status" value="1"/>
</dbReference>
<proteinExistence type="predicted"/>
<dbReference type="GO" id="GO:0016491">
    <property type="term" value="F:oxidoreductase activity"/>
    <property type="evidence" value="ECO:0007669"/>
    <property type="project" value="InterPro"/>
</dbReference>
<dbReference type="PANTHER" id="PTHR43640">
    <property type="entry name" value="OS07G0260300 PROTEIN"/>
    <property type="match status" value="1"/>
</dbReference>
<protein>
    <submittedName>
        <fullName evidence="2">Peroxiredoxin</fullName>
    </submittedName>
</protein>
<comment type="caution">
    <text evidence="2">The sequence shown here is derived from an EMBL/GenBank/DDBJ whole genome shotgun (WGS) entry which is preliminary data.</text>
</comment>
<keyword evidence="3" id="KW-1185">Reference proteome</keyword>
<dbReference type="PROSITE" id="PS51352">
    <property type="entry name" value="THIOREDOXIN_2"/>
    <property type="match status" value="1"/>
</dbReference>